<evidence type="ECO:0000256" key="3">
    <source>
        <dbReference type="ARBA" id="ARBA00012495"/>
    </source>
</evidence>
<feature type="domain" description="HIT" evidence="21">
    <location>
        <begin position="73"/>
        <end position="214"/>
    </location>
</feature>
<evidence type="ECO:0000256" key="8">
    <source>
        <dbReference type="ARBA" id="ARBA00022801"/>
    </source>
</evidence>
<reference evidence="22" key="1">
    <citation type="journal article" date="2020" name="Stud. Mycol.">
        <title>101 Dothideomycetes genomes: a test case for predicting lifestyles and emergence of pathogens.</title>
        <authorList>
            <person name="Haridas S."/>
            <person name="Albert R."/>
            <person name="Binder M."/>
            <person name="Bloem J."/>
            <person name="Labutti K."/>
            <person name="Salamov A."/>
            <person name="Andreopoulos B."/>
            <person name="Baker S."/>
            <person name="Barry K."/>
            <person name="Bills G."/>
            <person name="Bluhm B."/>
            <person name="Cannon C."/>
            <person name="Castanera R."/>
            <person name="Culley D."/>
            <person name="Daum C."/>
            <person name="Ezra D."/>
            <person name="Gonzalez J."/>
            <person name="Henrissat B."/>
            <person name="Kuo A."/>
            <person name="Liang C."/>
            <person name="Lipzen A."/>
            <person name="Lutzoni F."/>
            <person name="Magnuson J."/>
            <person name="Mondo S."/>
            <person name="Nolan M."/>
            <person name="Ohm R."/>
            <person name="Pangilinan J."/>
            <person name="Park H.-J."/>
            <person name="Ramirez L."/>
            <person name="Alfaro M."/>
            <person name="Sun H."/>
            <person name="Tritt A."/>
            <person name="Yoshinaga Y."/>
            <person name="Zwiers L.-H."/>
            <person name="Turgeon B."/>
            <person name="Goodwin S."/>
            <person name="Spatafora J."/>
            <person name="Crous P."/>
            <person name="Grigoriev I."/>
        </authorList>
    </citation>
    <scope>NUCLEOTIDE SEQUENCE</scope>
    <source>
        <strain evidence="22">CBS 260.36</strain>
    </source>
</reference>
<feature type="short sequence motif" description="Histidine triad motif" evidence="19">
    <location>
        <begin position="198"/>
        <end position="202"/>
    </location>
</feature>
<dbReference type="OrthoDB" id="3512845at2759"/>
<evidence type="ECO:0000256" key="1">
    <source>
        <dbReference type="ARBA" id="ARBA00004123"/>
    </source>
</evidence>
<evidence type="ECO:0000256" key="19">
    <source>
        <dbReference type="PROSITE-ProRule" id="PRU00464"/>
    </source>
</evidence>
<evidence type="ECO:0000256" key="5">
    <source>
        <dbReference type="ARBA" id="ARBA00022490"/>
    </source>
</evidence>
<evidence type="ECO:0000256" key="10">
    <source>
        <dbReference type="ARBA" id="ARBA00023125"/>
    </source>
</evidence>
<keyword evidence="8" id="KW-0378">Hydrolase</keyword>
<organism evidence="22 23">
    <name type="scientific">Myriangium duriaei CBS 260.36</name>
    <dbReference type="NCBI Taxonomy" id="1168546"/>
    <lineage>
        <taxon>Eukaryota</taxon>
        <taxon>Fungi</taxon>
        <taxon>Dikarya</taxon>
        <taxon>Ascomycota</taxon>
        <taxon>Pezizomycotina</taxon>
        <taxon>Dothideomycetes</taxon>
        <taxon>Dothideomycetidae</taxon>
        <taxon>Myriangiales</taxon>
        <taxon>Myriangiaceae</taxon>
        <taxon>Myriangium</taxon>
    </lineage>
</organism>
<keyword evidence="11" id="KW-0234">DNA repair</keyword>
<feature type="region of interest" description="Disordered" evidence="20">
    <location>
        <begin position="1"/>
        <end position="27"/>
    </location>
</feature>
<keyword evidence="5" id="KW-0963">Cytoplasm</keyword>
<dbReference type="GO" id="GO:1990165">
    <property type="term" value="F:single-strand break-containing DNA binding"/>
    <property type="evidence" value="ECO:0007669"/>
    <property type="project" value="TreeGrafter"/>
</dbReference>
<keyword evidence="9" id="KW-0862">Zinc</keyword>
<evidence type="ECO:0000256" key="6">
    <source>
        <dbReference type="ARBA" id="ARBA00022723"/>
    </source>
</evidence>
<dbReference type="GO" id="GO:0003725">
    <property type="term" value="F:double-stranded RNA binding"/>
    <property type="evidence" value="ECO:0007669"/>
    <property type="project" value="TreeGrafter"/>
</dbReference>
<evidence type="ECO:0000256" key="16">
    <source>
        <dbReference type="ARBA" id="ARBA00059438"/>
    </source>
</evidence>
<dbReference type="EMBL" id="ML996095">
    <property type="protein sequence ID" value="KAF2147873.1"/>
    <property type="molecule type" value="Genomic_DNA"/>
</dbReference>
<dbReference type="InterPro" id="IPR036265">
    <property type="entry name" value="HIT-like_sf"/>
</dbReference>
<evidence type="ECO:0000256" key="17">
    <source>
        <dbReference type="ARBA" id="ARBA00068941"/>
    </source>
</evidence>
<dbReference type="GO" id="GO:0046872">
    <property type="term" value="F:metal ion binding"/>
    <property type="evidence" value="ECO:0007669"/>
    <property type="project" value="UniProtKB-KW"/>
</dbReference>
<protein>
    <recommendedName>
        <fullName evidence="17">Aprataxin-like protein</fullName>
        <ecNumber evidence="4">3.6.1.71</ecNumber>
        <ecNumber evidence="3">3.6.1.72</ecNumber>
    </recommendedName>
    <alternativeName>
        <fullName evidence="18">Hit family protein 3</fullName>
    </alternativeName>
</protein>
<dbReference type="GO" id="GO:0000012">
    <property type="term" value="P:single strand break repair"/>
    <property type="evidence" value="ECO:0007669"/>
    <property type="project" value="TreeGrafter"/>
</dbReference>
<evidence type="ECO:0000256" key="20">
    <source>
        <dbReference type="SAM" id="MobiDB-lite"/>
    </source>
</evidence>
<dbReference type="GO" id="GO:0003697">
    <property type="term" value="F:single-stranded DNA binding"/>
    <property type="evidence" value="ECO:0007669"/>
    <property type="project" value="TreeGrafter"/>
</dbReference>
<evidence type="ECO:0000256" key="9">
    <source>
        <dbReference type="ARBA" id="ARBA00022833"/>
    </source>
</evidence>
<dbReference type="InterPro" id="IPR011146">
    <property type="entry name" value="HIT-like"/>
</dbReference>
<evidence type="ECO:0000256" key="13">
    <source>
        <dbReference type="ARBA" id="ARBA00024601"/>
    </source>
</evidence>
<gene>
    <name evidence="22" type="ORF">K461DRAFT_283463</name>
</gene>
<evidence type="ECO:0000313" key="23">
    <source>
        <dbReference type="Proteomes" id="UP000799439"/>
    </source>
</evidence>
<keyword evidence="12" id="KW-0539">Nucleus</keyword>
<dbReference type="EC" id="3.6.1.71" evidence="4"/>
<dbReference type="EC" id="3.6.1.72" evidence="3"/>
<evidence type="ECO:0000256" key="18">
    <source>
        <dbReference type="ARBA" id="ARBA00076243"/>
    </source>
</evidence>
<dbReference type="AlphaFoldDB" id="A0A9P4IW70"/>
<keyword evidence="7" id="KW-0227">DNA damage</keyword>
<dbReference type="GO" id="GO:0005634">
    <property type="term" value="C:nucleus"/>
    <property type="evidence" value="ECO:0007669"/>
    <property type="project" value="UniProtKB-SubCell"/>
</dbReference>
<keyword evidence="6" id="KW-0479">Metal-binding</keyword>
<dbReference type="Gene3D" id="3.30.428.10">
    <property type="entry name" value="HIT-like"/>
    <property type="match status" value="1"/>
</dbReference>
<dbReference type="Pfam" id="PF01230">
    <property type="entry name" value="HIT"/>
    <property type="match status" value="1"/>
</dbReference>
<dbReference type="Pfam" id="PF16278">
    <property type="entry name" value="zf-C2HE"/>
    <property type="match status" value="1"/>
</dbReference>
<comment type="caution">
    <text evidence="22">The sequence shown here is derived from an EMBL/GenBank/DDBJ whole genome shotgun (WGS) entry which is preliminary data.</text>
</comment>
<keyword evidence="10" id="KW-0238">DNA-binding</keyword>
<evidence type="ECO:0000313" key="22">
    <source>
        <dbReference type="EMBL" id="KAF2147873.1"/>
    </source>
</evidence>
<dbReference type="SUPFAM" id="SSF54197">
    <property type="entry name" value="HIT-like"/>
    <property type="match status" value="1"/>
</dbReference>
<dbReference type="GO" id="GO:0033699">
    <property type="term" value="F:DNA 5'-adenosine monophosphate hydrolase activity"/>
    <property type="evidence" value="ECO:0007669"/>
    <property type="project" value="UniProtKB-EC"/>
</dbReference>
<comment type="subcellular location">
    <subcellularLocation>
        <location evidence="2">Cytoplasm</location>
    </subcellularLocation>
    <subcellularLocation>
        <location evidence="1">Nucleus</location>
    </subcellularLocation>
</comment>
<evidence type="ECO:0000256" key="15">
    <source>
        <dbReference type="ARBA" id="ARBA00044713"/>
    </source>
</evidence>
<evidence type="ECO:0000256" key="14">
    <source>
        <dbReference type="ARBA" id="ARBA00044639"/>
    </source>
</evidence>
<dbReference type="PROSITE" id="PS51084">
    <property type="entry name" value="HIT_2"/>
    <property type="match status" value="1"/>
</dbReference>
<dbReference type="GO" id="GO:0005737">
    <property type="term" value="C:cytoplasm"/>
    <property type="evidence" value="ECO:0007669"/>
    <property type="project" value="UniProtKB-SubCell"/>
</dbReference>
<evidence type="ECO:0000256" key="2">
    <source>
        <dbReference type="ARBA" id="ARBA00004496"/>
    </source>
</evidence>
<accession>A0A9P4IW70</accession>
<feature type="region of interest" description="Disordered" evidence="20">
    <location>
        <begin position="39"/>
        <end position="62"/>
    </location>
</feature>
<evidence type="ECO:0000256" key="11">
    <source>
        <dbReference type="ARBA" id="ARBA00023204"/>
    </source>
</evidence>
<dbReference type="FunFam" id="3.30.428.10:FF:000017">
    <property type="entry name" value="Aprataxin-like protein"/>
    <property type="match status" value="1"/>
</dbReference>
<proteinExistence type="predicted"/>
<dbReference type="PANTHER" id="PTHR12486:SF4">
    <property type="entry name" value="APRATAXIN"/>
    <property type="match status" value="1"/>
</dbReference>
<keyword evidence="23" id="KW-1185">Reference proteome</keyword>
<name>A0A9P4IW70_9PEZI</name>
<evidence type="ECO:0000259" key="21">
    <source>
        <dbReference type="PROSITE" id="PS51084"/>
    </source>
</evidence>
<evidence type="ECO:0000256" key="7">
    <source>
        <dbReference type="ARBA" id="ARBA00022763"/>
    </source>
</evidence>
<comment type="function">
    <text evidence="16">DNA-binding protein involved in single-strand DNA break repair, double-strand DNA break repair and base excision repair. Resolves abortive DNA ligation intermediates formed either at base excision sites, or when DNA ligases attempt to repair non-ligatable breaks induced by reactive oxygen species. Catalyzes the release of adenylate groups covalently linked to 5'-phosphate termini, resulting in the production of 5'-phosphate termini that can be efficiently rejoined. Likewise, catalyzes the release of 3'-linked guanosine (DNAppG) and inosine (DNAppI) from DNA, but has higher specific activity with 5'-linked adenosine (AppDNA).</text>
</comment>
<dbReference type="GO" id="GO:0030983">
    <property type="term" value="F:mismatched DNA binding"/>
    <property type="evidence" value="ECO:0007669"/>
    <property type="project" value="TreeGrafter"/>
</dbReference>
<dbReference type="PANTHER" id="PTHR12486">
    <property type="entry name" value="APRATAXIN-RELATED"/>
    <property type="match status" value="1"/>
</dbReference>
<dbReference type="GO" id="GO:0120108">
    <property type="term" value="F:DNA-3'-diphospho-5'-guanosine diphosphatase activity"/>
    <property type="evidence" value="ECO:0007669"/>
    <property type="project" value="UniProtKB-EC"/>
</dbReference>
<evidence type="ECO:0000256" key="4">
    <source>
        <dbReference type="ARBA" id="ARBA00012496"/>
    </source>
</evidence>
<comment type="catalytic activity">
    <reaction evidence="15">
        <text>a 5'-end adenosine-5'-diphospho-5'-ribonucleoside-2'-deoxyribonucleotide-DNA + H2O = a 5'-end 5'-phospho-ribonucleoside-2'-deoxyribonucleotide-DNA + AMP + 2 H(+)</text>
        <dbReference type="Rhea" id="RHEA:52132"/>
        <dbReference type="Rhea" id="RHEA-COMP:13182"/>
        <dbReference type="Rhea" id="RHEA-COMP:13183"/>
        <dbReference type="ChEBI" id="CHEBI:15377"/>
        <dbReference type="ChEBI" id="CHEBI:15378"/>
        <dbReference type="ChEBI" id="CHEBI:136414"/>
        <dbReference type="ChEBI" id="CHEBI:136415"/>
        <dbReference type="ChEBI" id="CHEBI:456215"/>
        <dbReference type="EC" id="3.6.1.71"/>
    </reaction>
</comment>
<sequence>MAAPPSRDAVTEGEIRGTALPQKAPEHQVIQTKRPNAFAELMSKKPKPTAPEPTPNTSNKPRTFFAGRDGLGAYTADPETFGPERVIAHNEKYVVIHDLYPKATIHTLVLPRDSTKSVQHPFDAFEDPVFLAETRAEVEKTIRIVASELRRRYGRFSASEKARIQAMDSDEIPDELPKGRDWSEHVKVGIHAHPSMNHLHVHVIARDMVSDCMKHRKHYQTFNTPFFVPLDAFPLAQDDARRHPGRAGYINQDLVCWKCGLSFGNKFVKLKAHLDEELDHWKTA</sequence>
<dbReference type="Proteomes" id="UP000799439">
    <property type="component" value="Unassembled WGS sequence"/>
</dbReference>
<comment type="catalytic activity">
    <reaction evidence="14">
        <text>a 5'-end adenosine-5'-diphospho-5'-2'-deoxyribonucleoside-DNA + H2O = a 5'-end 5'-phospho-2'-deoxyribonucleoside-DNA + AMP + 2 H(+)</text>
        <dbReference type="Rhea" id="RHEA:52128"/>
        <dbReference type="Rhea" id="RHEA-COMP:13180"/>
        <dbReference type="Rhea" id="RHEA-COMP:13181"/>
        <dbReference type="ChEBI" id="CHEBI:15377"/>
        <dbReference type="ChEBI" id="CHEBI:15378"/>
        <dbReference type="ChEBI" id="CHEBI:136412"/>
        <dbReference type="ChEBI" id="CHEBI:136413"/>
        <dbReference type="ChEBI" id="CHEBI:456215"/>
        <dbReference type="EC" id="3.6.1.71"/>
    </reaction>
</comment>
<dbReference type="InterPro" id="IPR032566">
    <property type="entry name" value="Znf-C2HE"/>
</dbReference>
<comment type="catalytic activity">
    <reaction evidence="13">
        <text>a 3'-end 2'-deoxyribonucleotide-3'-diphospho-5'-guanosine-DNA + H2O = a 3'-end 2'-deoxyribonucleotide 3'-phosphate-DNA + GMP + 2 H(+)</text>
        <dbReference type="Rhea" id="RHEA:52140"/>
        <dbReference type="Rhea" id="RHEA-COMP:13186"/>
        <dbReference type="Rhea" id="RHEA-COMP:13187"/>
        <dbReference type="ChEBI" id="CHEBI:15377"/>
        <dbReference type="ChEBI" id="CHEBI:15378"/>
        <dbReference type="ChEBI" id="CHEBI:58115"/>
        <dbReference type="ChEBI" id="CHEBI:136419"/>
        <dbReference type="ChEBI" id="CHEBI:136420"/>
        <dbReference type="EC" id="3.6.1.72"/>
    </reaction>
</comment>
<evidence type="ECO:0000256" key="12">
    <source>
        <dbReference type="ARBA" id="ARBA00023242"/>
    </source>
</evidence>